<reference evidence="10 11" key="1">
    <citation type="submission" date="2019-01" db="EMBL/GenBank/DDBJ databases">
        <title>Lactibacter flavus gen. nov., sp. nov., a novel bacterium of the family Propionibacteriaceae isolated from raw milk and dairy products.</title>
        <authorList>
            <person name="Huptas C."/>
            <person name="Wenning M."/>
            <person name="Breitenwieser F."/>
            <person name="Doll E."/>
            <person name="Von Neubeck M."/>
            <person name="Busse H.-J."/>
            <person name="Scherer S."/>
        </authorList>
    </citation>
    <scope>NUCLEOTIDE SEQUENCE [LARGE SCALE GENOMIC DNA]</scope>
    <source>
        <strain evidence="10 11">KCTC 33808</strain>
    </source>
</reference>
<feature type="transmembrane region" description="Helical" evidence="8">
    <location>
        <begin position="375"/>
        <end position="396"/>
    </location>
</feature>
<dbReference type="Pfam" id="PF00069">
    <property type="entry name" value="Pkinase"/>
    <property type="match status" value="1"/>
</dbReference>
<dbReference type="PROSITE" id="PS00109">
    <property type="entry name" value="PROTEIN_KINASE_TYR"/>
    <property type="match status" value="1"/>
</dbReference>
<evidence type="ECO:0000259" key="9">
    <source>
        <dbReference type="PROSITE" id="PS50011"/>
    </source>
</evidence>
<keyword evidence="6" id="KW-0067">ATP-binding</keyword>
<dbReference type="InterPro" id="IPR011009">
    <property type="entry name" value="Kinase-like_dom_sf"/>
</dbReference>
<keyword evidence="2 10" id="KW-0723">Serine/threonine-protein kinase</keyword>
<proteinExistence type="predicted"/>
<keyword evidence="4" id="KW-0547">Nucleotide-binding</keyword>
<dbReference type="SUPFAM" id="SSF56112">
    <property type="entry name" value="Protein kinase-like (PK-like)"/>
    <property type="match status" value="1"/>
</dbReference>
<dbReference type="InterPro" id="IPR000719">
    <property type="entry name" value="Prot_kinase_dom"/>
</dbReference>
<dbReference type="EC" id="2.7.11.1" evidence="1"/>
<dbReference type="Gene3D" id="3.30.200.20">
    <property type="entry name" value="Phosphorylase Kinase, domain 1"/>
    <property type="match status" value="1"/>
</dbReference>
<dbReference type="InterPro" id="IPR008266">
    <property type="entry name" value="Tyr_kinase_AS"/>
</dbReference>
<feature type="domain" description="Protein kinase" evidence="9">
    <location>
        <begin position="72"/>
        <end position="372"/>
    </location>
</feature>
<evidence type="ECO:0000256" key="4">
    <source>
        <dbReference type="ARBA" id="ARBA00022741"/>
    </source>
</evidence>
<dbReference type="EMBL" id="SDMQ01000003">
    <property type="protein sequence ID" value="TBT86521.1"/>
    <property type="molecule type" value="Genomic_DNA"/>
</dbReference>
<keyword evidence="3" id="KW-0808">Transferase</keyword>
<keyword evidence="11" id="KW-1185">Reference proteome</keyword>
<dbReference type="OrthoDB" id="9762169at2"/>
<dbReference type="AlphaFoldDB" id="A0A4Q9KF99"/>
<evidence type="ECO:0000313" key="10">
    <source>
        <dbReference type="EMBL" id="TBT86521.1"/>
    </source>
</evidence>
<dbReference type="GO" id="GO:0005524">
    <property type="term" value="F:ATP binding"/>
    <property type="evidence" value="ECO:0007669"/>
    <property type="project" value="UniProtKB-KW"/>
</dbReference>
<evidence type="ECO:0000256" key="7">
    <source>
        <dbReference type="SAM" id="MobiDB-lite"/>
    </source>
</evidence>
<gene>
    <name evidence="10" type="ORF">ET989_04175</name>
</gene>
<evidence type="ECO:0000313" key="11">
    <source>
        <dbReference type="Proteomes" id="UP000292373"/>
    </source>
</evidence>
<dbReference type="PANTHER" id="PTHR43289">
    <property type="entry name" value="MITOGEN-ACTIVATED PROTEIN KINASE KINASE KINASE 20-RELATED"/>
    <property type="match status" value="1"/>
</dbReference>
<evidence type="ECO:0000256" key="5">
    <source>
        <dbReference type="ARBA" id="ARBA00022777"/>
    </source>
</evidence>
<name>A0A4Q9KF99_9ACTN</name>
<dbReference type="Proteomes" id="UP000292373">
    <property type="component" value="Unassembled WGS sequence"/>
</dbReference>
<keyword evidence="8" id="KW-1133">Transmembrane helix</keyword>
<feature type="region of interest" description="Disordered" evidence="7">
    <location>
        <begin position="1"/>
        <end position="21"/>
    </location>
</feature>
<dbReference type="GO" id="GO:0004674">
    <property type="term" value="F:protein serine/threonine kinase activity"/>
    <property type="evidence" value="ECO:0007669"/>
    <property type="project" value="UniProtKB-KW"/>
</dbReference>
<organism evidence="10 11">
    <name type="scientific">Propioniciclava sinopodophylli</name>
    <dbReference type="NCBI Taxonomy" id="1837344"/>
    <lineage>
        <taxon>Bacteria</taxon>
        <taxon>Bacillati</taxon>
        <taxon>Actinomycetota</taxon>
        <taxon>Actinomycetes</taxon>
        <taxon>Propionibacteriales</taxon>
        <taxon>Propionibacteriaceae</taxon>
        <taxon>Propioniciclava</taxon>
    </lineage>
</organism>
<keyword evidence="8" id="KW-0472">Membrane</keyword>
<evidence type="ECO:0000256" key="2">
    <source>
        <dbReference type="ARBA" id="ARBA00022527"/>
    </source>
</evidence>
<evidence type="ECO:0000256" key="8">
    <source>
        <dbReference type="SAM" id="Phobius"/>
    </source>
</evidence>
<accession>A0A4Q9KF99</accession>
<evidence type="ECO:0000256" key="6">
    <source>
        <dbReference type="ARBA" id="ARBA00022840"/>
    </source>
</evidence>
<keyword evidence="8" id="KW-0812">Transmembrane</keyword>
<sequence>MTNAVEVDDDAHGGSFRGWGEDRVGFAQHATRSRRVVRDYAVQPGHPEPRGTAVADTPADPRLAAPRLGKSHRLEERLAEGSLGVVWRGVDTRSGEPVAVRVLPPDTVADRQELRRVLRPGSPVRTLRDPHVVAVRDYVEERRRVALVTDFLDAGDLRTILRSEGPLAPRVAVALASNVLAGLAAFHAAGLVHGDVRPENVMLPSYWRRLSPGSARLTDAVLPGLADRPVGTAEDDVYAAGAVLHEMLTGRAPVAGQPVGTLDLPPRLWNALASLLAVDPALRPTAAHGARTLADLVDTLGALRPLAPTRGGRPGRPAASRVGAARYLPTSDLTGPAPRLGEPAEHTVARSSLEVPAERLPVEAPPVRTPWYRRAWVWAAVGGTLLVAAAATWVVLGRPGLPG</sequence>
<evidence type="ECO:0000256" key="1">
    <source>
        <dbReference type="ARBA" id="ARBA00012513"/>
    </source>
</evidence>
<dbReference type="CDD" id="cd14014">
    <property type="entry name" value="STKc_PknB_like"/>
    <property type="match status" value="1"/>
</dbReference>
<dbReference type="PANTHER" id="PTHR43289:SF6">
    <property type="entry name" value="SERINE_THREONINE-PROTEIN KINASE NEKL-3"/>
    <property type="match status" value="1"/>
</dbReference>
<comment type="caution">
    <text evidence="10">The sequence shown here is derived from an EMBL/GenBank/DDBJ whole genome shotgun (WGS) entry which is preliminary data.</text>
</comment>
<keyword evidence="5 10" id="KW-0418">Kinase</keyword>
<dbReference type="Gene3D" id="1.10.510.10">
    <property type="entry name" value="Transferase(Phosphotransferase) domain 1"/>
    <property type="match status" value="2"/>
</dbReference>
<dbReference type="PROSITE" id="PS50011">
    <property type="entry name" value="PROTEIN_KINASE_DOM"/>
    <property type="match status" value="1"/>
</dbReference>
<protein>
    <recommendedName>
        <fullName evidence="1">non-specific serine/threonine protein kinase</fullName>
        <ecNumber evidence="1">2.7.11.1</ecNumber>
    </recommendedName>
</protein>
<evidence type="ECO:0000256" key="3">
    <source>
        <dbReference type="ARBA" id="ARBA00022679"/>
    </source>
</evidence>